<keyword evidence="1" id="KW-0812">Transmembrane</keyword>
<evidence type="ECO:0008006" key="4">
    <source>
        <dbReference type="Google" id="ProtNLM"/>
    </source>
</evidence>
<accession>A0ABS9TD76</accession>
<keyword evidence="1" id="KW-1133">Transmembrane helix</keyword>
<dbReference type="EMBL" id="JAKXMK010000009">
    <property type="protein sequence ID" value="MCH6166495.1"/>
    <property type="molecule type" value="Genomic_DNA"/>
</dbReference>
<reference evidence="2 3" key="1">
    <citation type="submission" date="2022-03" db="EMBL/GenBank/DDBJ databases">
        <title>Pseudonocardia alaer sp. nov., a novel actinomycete isolated from reed forest soil.</title>
        <authorList>
            <person name="Wang L."/>
        </authorList>
    </citation>
    <scope>NUCLEOTIDE SEQUENCE [LARGE SCALE GENOMIC DNA]</scope>
    <source>
        <strain evidence="2 3">Y-16303</strain>
    </source>
</reference>
<evidence type="ECO:0000313" key="3">
    <source>
        <dbReference type="Proteomes" id="UP001299970"/>
    </source>
</evidence>
<name>A0ABS9TD76_9PSEU</name>
<evidence type="ECO:0000313" key="2">
    <source>
        <dbReference type="EMBL" id="MCH6166495.1"/>
    </source>
</evidence>
<feature type="transmembrane region" description="Helical" evidence="1">
    <location>
        <begin position="15"/>
        <end position="38"/>
    </location>
</feature>
<gene>
    <name evidence="2" type="ORF">MMF94_12455</name>
</gene>
<comment type="caution">
    <text evidence="2">The sequence shown here is derived from an EMBL/GenBank/DDBJ whole genome shotgun (WGS) entry which is preliminary data.</text>
</comment>
<sequence length="155" mass="15696">MASTVSSPERPPKRLVVTVVGIVLLVLLAAALIVGLIAGGGDAADRFDIWTARTALGLALLGEVGVAVLVTSLGPDDLPVLLAFAAVPLVLTAVPFALRAPTLGSRLVTAVCALLLAVYVGITGLSIGLFFAPAALALVQLAALRARRQPDRTAA</sequence>
<protein>
    <recommendedName>
        <fullName evidence="4">Integral membrane protein</fullName>
    </recommendedName>
</protein>
<dbReference type="RefSeq" id="WP_241036524.1">
    <property type="nucleotide sequence ID" value="NZ_BAAAJF010000002.1"/>
</dbReference>
<dbReference type="Proteomes" id="UP001299970">
    <property type="component" value="Unassembled WGS sequence"/>
</dbReference>
<feature type="transmembrane region" description="Helical" evidence="1">
    <location>
        <begin position="105"/>
        <end position="122"/>
    </location>
</feature>
<keyword evidence="1" id="KW-0472">Membrane</keyword>
<keyword evidence="3" id="KW-1185">Reference proteome</keyword>
<organism evidence="2 3">
    <name type="scientific">Pseudonocardia alaniniphila</name>
    <dbReference type="NCBI Taxonomy" id="75291"/>
    <lineage>
        <taxon>Bacteria</taxon>
        <taxon>Bacillati</taxon>
        <taxon>Actinomycetota</taxon>
        <taxon>Actinomycetes</taxon>
        <taxon>Pseudonocardiales</taxon>
        <taxon>Pseudonocardiaceae</taxon>
        <taxon>Pseudonocardia</taxon>
    </lineage>
</organism>
<proteinExistence type="predicted"/>
<feature type="transmembrane region" description="Helical" evidence="1">
    <location>
        <begin position="50"/>
        <end position="72"/>
    </location>
</feature>
<feature type="transmembrane region" description="Helical" evidence="1">
    <location>
        <begin position="78"/>
        <end position="98"/>
    </location>
</feature>
<evidence type="ECO:0000256" key="1">
    <source>
        <dbReference type="SAM" id="Phobius"/>
    </source>
</evidence>